<dbReference type="GO" id="GO:0036316">
    <property type="term" value="P:SREBP-SCAP complex retention in endoplasmic reticulum"/>
    <property type="evidence" value="ECO:0007669"/>
    <property type="project" value="TreeGrafter"/>
</dbReference>
<evidence type="ECO:0000256" key="3">
    <source>
        <dbReference type="ARBA" id="ARBA00022548"/>
    </source>
</evidence>
<keyword evidence="10" id="KW-1207">Sterol metabolism</keyword>
<keyword evidence="7 12" id="KW-0443">Lipid metabolism</keyword>
<sequence length="297" mass="32529">MTRREGVISEQTSGDQVPKCQMSSLEDRCWSCSCASKVEAKHSSGANWLASKAGEMMSIISSVLRSAYGSLHSVRAANLLRRGLVLFTVGAFLALVLNLLQIQRKVTLFPEEVMATLFSSTWWIPPCCGTGAAVVGLLYPCLDSHLGEPHKFKREWASVMRCIAVFVGINHASVVSFRERLAVVVKNVVNVLLSLIQQDKLNIDNNVQLSLTLAALSLGLWWTFDRSRSGLGLGITTAFLATVFTQLLVYNGVYQHTSPDFLYVRSWLPCIFFSGGVTVGNIGRQLAMGGVEKSHVD</sequence>
<evidence type="ECO:0000256" key="7">
    <source>
        <dbReference type="ARBA" id="ARBA00023098"/>
    </source>
</evidence>
<keyword evidence="6 12" id="KW-1133">Transmembrane helix</keyword>
<evidence type="ECO:0000256" key="6">
    <source>
        <dbReference type="ARBA" id="ARBA00022989"/>
    </source>
</evidence>
<evidence type="ECO:0000256" key="4">
    <source>
        <dbReference type="ARBA" id="ARBA00022692"/>
    </source>
</evidence>
<evidence type="ECO:0000256" key="5">
    <source>
        <dbReference type="ARBA" id="ARBA00022824"/>
    </source>
</evidence>
<dbReference type="PANTHER" id="PTHR15301:SF11">
    <property type="entry name" value="INSULIN-INDUCED GENE 1 PROTEIN"/>
    <property type="match status" value="1"/>
</dbReference>
<dbReference type="EMBL" id="RHFK02000009">
    <property type="protein sequence ID" value="TWW70888.1"/>
    <property type="molecule type" value="Genomic_DNA"/>
</dbReference>
<dbReference type="AlphaFoldDB" id="A0A5C6NVR3"/>
<protein>
    <recommendedName>
        <fullName evidence="12">Insulin-induced gene protein</fullName>
    </recommendedName>
</protein>
<keyword evidence="4 12" id="KW-0812">Transmembrane</keyword>
<feature type="transmembrane region" description="Helical" evidence="12">
    <location>
        <begin position="122"/>
        <end position="139"/>
    </location>
</feature>
<dbReference type="GO" id="GO:0032869">
    <property type="term" value="P:cellular response to insulin stimulus"/>
    <property type="evidence" value="ECO:0007669"/>
    <property type="project" value="TreeGrafter"/>
</dbReference>
<evidence type="ECO:0000256" key="2">
    <source>
        <dbReference type="ARBA" id="ARBA00007475"/>
    </source>
</evidence>
<keyword evidence="11 12" id="KW-0753">Steroid metabolism</keyword>
<keyword evidence="3 12" id="KW-0153">Cholesterol metabolism</keyword>
<feature type="transmembrane region" description="Helical" evidence="12">
    <location>
        <begin position="231"/>
        <end position="250"/>
    </location>
</feature>
<evidence type="ECO:0000256" key="11">
    <source>
        <dbReference type="ARBA" id="ARBA00023221"/>
    </source>
</evidence>
<evidence type="ECO:0000256" key="1">
    <source>
        <dbReference type="ARBA" id="ARBA00004477"/>
    </source>
</evidence>
<dbReference type="Pfam" id="PF07281">
    <property type="entry name" value="INSIG"/>
    <property type="match status" value="2"/>
</dbReference>
<dbReference type="InterPro" id="IPR025929">
    <property type="entry name" value="INSIG_fam"/>
</dbReference>
<keyword evidence="5" id="KW-0256">Endoplasmic reticulum</keyword>
<dbReference type="Proteomes" id="UP000324091">
    <property type="component" value="Chromosome 17"/>
</dbReference>
<comment type="function">
    <text evidence="12">Mediates feedback control of cholesterol synthesis.</text>
</comment>
<feature type="transmembrane region" description="Helical" evidence="12">
    <location>
        <begin position="83"/>
        <end position="102"/>
    </location>
</feature>
<comment type="subcellular location">
    <subcellularLocation>
        <location evidence="1">Endoplasmic reticulum membrane</location>
        <topology evidence="1">Multi-pass membrane protein</topology>
    </subcellularLocation>
</comment>
<evidence type="ECO:0000256" key="8">
    <source>
        <dbReference type="ARBA" id="ARBA00023121"/>
    </source>
</evidence>
<keyword evidence="9 12" id="KW-0472">Membrane</keyword>
<dbReference type="GO" id="GO:0032937">
    <property type="term" value="C:SREBP-SCAP-Insig complex"/>
    <property type="evidence" value="ECO:0007669"/>
    <property type="project" value="TreeGrafter"/>
</dbReference>
<dbReference type="GO" id="GO:0006695">
    <property type="term" value="P:cholesterol biosynthetic process"/>
    <property type="evidence" value="ECO:0007669"/>
    <property type="project" value="TreeGrafter"/>
</dbReference>
<evidence type="ECO:0000313" key="13">
    <source>
        <dbReference type="EMBL" id="TWW70888.1"/>
    </source>
</evidence>
<keyword evidence="8" id="KW-0446">Lipid-binding</keyword>
<name>A0A5C6NVR3_9TELE</name>
<gene>
    <name evidence="13" type="ORF">D4764_17G0003710</name>
</gene>
<evidence type="ECO:0000256" key="12">
    <source>
        <dbReference type="RuleBase" id="RU241113"/>
    </source>
</evidence>
<dbReference type="PANTHER" id="PTHR15301">
    <property type="entry name" value="INSULIN-INDUCED GENE 1"/>
    <property type="match status" value="1"/>
</dbReference>
<comment type="caution">
    <text evidence="12">Lacks conserved residue(s) required for the propagation of feature annotation.</text>
</comment>
<accession>A0A5C6NVR3</accession>
<evidence type="ECO:0000313" key="14">
    <source>
        <dbReference type="Proteomes" id="UP000324091"/>
    </source>
</evidence>
<proteinExistence type="inferred from homology"/>
<organism evidence="13 14">
    <name type="scientific">Takifugu flavidus</name>
    <name type="common">sansaifugu</name>
    <dbReference type="NCBI Taxonomy" id="433684"/>
    <lineage>
        <taxon>Eukaryota</taxon>
        <taxon>Metazoa</taxon>
        <taxon>Chordata</taxon>
        <taxon>Craniata</taxon>
        <taxon>Vertebrata</taxon>
        <taxon>Euteleostomi</taxon>
        <taxon>Actinopterygii</taxon>
        <taxon>Neopterygii</taxon>
        <taxon>Teleostei</taxon>
        <taxon>Neoteleostei</taxon>
        <taxon>Acanthomorphata</taxon>
        <taxon>Eupercaria</taxon>
        <taxon>Tetraodontiformes</taxon>
        <taxon>Tetradontoidea</taxon>
        <taxon>Tetraodontidae</taxon>
        <taxon>Takifugu</taxon>
    </lineage>
</organism>
<evidence type="ECO:0000256" key="9">
    <source>
        <dbReference type="ARBA" id="ARBA00023136"/>
    </source>
</evidence>
<comment type="caution">
    <text evidence="13">The sequence shown here is derived from an EMBL/GenBank/DDBJ whole genome shotgun (WGS) entry which is preliminary data.</text>
</comment>
<dbReference type="GO" id="GO:0008289">
    <property type="term" value="F:lipid binding"/>
    <property type="evidence" value="ECO:0007669"/>
    <property type="project" value="UniProtKB-KW"/>
</dbReference>
<reference evidence="13 14" key="1">
    <citation type="submission" date="2019-04" db="EMBL/GenBank/DDBJ databases">
        <title>Chromosome genome assembly for Takifugu flavidus.</title>
        <authorList>
            <person name="Xiao S."/>
        </authorList>
    </citation>
    <scope>NUCLEOTIDE SEQUENCE [LARGE SCALE GENOMIC DNA]</scope>
    <source>
        <strain evidence="13">HTHZ2018</strain>
        <tissue evidence="13">Muscle</tissue>
    </source>
</reference>
<keyword evidence="14" id="KW-1185">Reference proteome</keyword>
<dbReference type="GO" id="GO:0032933">
    <property type="term" value="P:SREBP signaling pathway"/>
    <property type="evidence" value="ECO:0007669"/>
    <property type="project" value="TreeGrafter"/>
</dbReference>
<feature type="transmembrane region" description="Helical" evidence="12">
    <location>
        <begin position="262"/>
        <end position="283"/>
    </location>
</feature>
<evidence type="ECO:0000256" key="10">
    <source>
        <dbReference type="ARBA" id="ARBA00023166"/>
    </source>
</evidence>
<comment type="similarity">
    <text evidence="2 12">Belongs to the INSIG family.</text>
</comment>